<dbReference type="SUPFAM" id="SSF52980">
    <property type="entry name" value="Restriction endonuclease-like"/>
    <property type="match status" value="1"/>
</dbReference>
<dbReference type="EMBL" id="JBEDNQ010000018">
    <property type="protein sequence ID" value="MEQ3554870.1"/>
    <property type="molecule type" value="Genomic_DNA"/>
</dbReference>
<accession>A0ABV1KK86</accession>
<sequence>MRFDDVLKAQDGVISRRQAIACGVSPWMLRARVASGALAEVAPGVFRSAAHRRTAWGAVVVATLWAGRGAVVDGPAAAHLHGMPVPAQARRVVGITIPVSSRRKAPAGIRVRRRDLDPLDRGVCRGVAVTAPALSALETAVALPDGAAFLDRVLQRELVAFEDLLAAFRRAVGSHGSARARELIVEAADRADSRAERRLVTLLRRKGIDGFELGLAFERWFIDIAFVRARLAVEIDGWAFHSDPDRFRNDRHKQNALVAAKWTVLRFTWQDIRDRPDDTARRIQRALRA</sequence>
<evidence type="ECO:0000313" key="3">
    <source>
        <dbReference type="EMBL" id="MEQ3554870.1"/>
    </source>
</evidence>
<dbReference type="InterPro" id="IPR025159">
    <property type="entry name" value="AbiEi_N"/>
</dbReference>
<protein>
    <submittedName>
        <fullName evidence="3">Type IV toxin-antitoxin system AbiEi family antitoxin domain-containing protein</fullName>
    </submittedName>
</protein>
<reference evidence="3 4" key="1">
    <citation type="submission" date="2024-03" db="EMBL/GenBank/DDBJ databases">
        <title>Draft genome sequence of Pseudonocardia nematodicida JCM 31783.</title>
        <authorList>
            <person name="Butdee W."/>
            <person name="Duangmal K."/>
        </authorList>
    </citation>
    <scope>NUCLEOTIDE SEQUENCE [LARGE SCALE GENOMIC DNA]</scope>
    <source>
        <strain evidence="3 4">JCM 31783</strain>
    </source>
</reference>
<dbReference type="Pfam" id="PF04480">
    <property type="entry name" value="DUF559"/>
    <property type="match status" value="1"/>
</dbReference>
<evidence type="ECO:0000259" key="1">
    <source>
        <dbReference type="Pfam" id="PF04480"/>
    </source>
</evidence>
<dbReference type="InterPro" id="IPR011335">
    <property type="entry name" value="Restrct_endonuc-II-like"/>
</dbReference>
<organism evidence="3 4">
    <name type="scientific">Pseudonocardia nematodicida</name>
    <dbReference type="NCBI Taxonomy" id="1206997"/>
    <lineage>
        <taxon>Bacteria</taxon>
        <taxon>Bacillati</taxon>
        <taxon>Actinomycetota</taxon>
        <taxon>Actinomycetes</taxon>
        <taxon>Pseudonocardiales</taxon>
        <taxon>Pseudonocardiaceae</taxon>
        <taxon>Pseudonocardia</taxon>
    </lineage>
</organism>
<keyword evidence="4" id="KW-1185">Reference proteome</keyword>
<dbReference type="Pfam" id="PF13338">
    <property type="entry name" value="AbiEi_4"/>
    <property type="match status" value="1"/>
</dbReference>
<dbReference type="Gene3D" id="3.40.960.10">
    <property type="entry name" value="VSR Endonuclease"/>
    <property type="match status" value="1"/>
</dbReference>
<evidence type="ECO:0000259" key="2">
    <source>
        <dbReference type="Pfam" id="PF13338"/>
    </source>
</evidence>
<evidence type="ECO:0000313" key="4">
    <source>
        <dbReference type="Proteomes" id="UP001494902"/>
    </source>
</evidence>
<feature type="domain" description="DUF559" evidence="1">
    <location>
        <begin position="190"/>
        <end position="287"/>
    </location>
</feature>
<dbReference type="Proteomes" id="UP001494902">
    <property type="component" value="Unassembled WGS sequence"/>
</dbReference>
<comment type="caution">
    <text evidence="3">The sequence shown here is derived from an EMBL/GenBank/DDBJ whole genome shotgun (WGS) entry which is preliminary data.</text>
</comment>
<feature type="domain" description="AbiEi antitoxin N-terminal" evidence="2">
    <location>
        <begin position="5"/>
        <end position="48"/>
    </location>
</feature>
<name>A0ABV1KK86_9PSEU</name>
<gene>
    <name evidence="3" type="ORF">WIS52_30775</name>
</gene>
<dbReference type="InterPro" id="IPR007569">
    <property type="entry name" value="DUF559"/>
</dbReference>
<dbReference type="RefSeq" id="WP_349301938.1">
    <property type="nucleotide sequence ID" value="NZ_JBEDNQ010000018.1"/>
</dbReference>
<proteinExistence type="predicted"/>